<evidence type="ECO:0000256" key="1">
    <source>
        <dbReference type="SAM" id="Phobius"/>
    </source>
</evidence>
<feature type="transmembrane region" description="Helical" evidence="1">
    <location>
        <begin position="82"/>
        <end position="105"/>
    </location>
</feature>
<dbReference type="HOGENOM" id="CLU_1060528_0_0_9"/>
<dbReference type="PATRIC" id="fig|931276.5.peg.3471"/>
<keyword evidence="3" id="KW-1185">Reference proteome</keyword>
<gene>
    <name evidence="2" type="ORF">Cspa_c34470</name>
</gene>
<proteinExistence type="predicted"/>
<keyword evidence="1" id="KW-1133">Transmembrane helix</keyword>
<evidence type="ECO:0008006" key="4">
    <source>
        <dbReference type="Google" id="ProtNLM"/>
    </source>
</evidence>
<feature type="transmembrane region" description="Helical" evidence="1">
    <location>
        <begin position="57"/>
        <end position="76"/>
    </location>
</feature>
<accession>M1MLU6</accession>
<reference evidence="2 3" key="1">
    <citation type="submission" date="2013-02" db="EMBL/GenBank/DDBJ databases">
        <title>Genome sequence of Clostridium saccharoperbutylacetonicum N1-4(HMT).</title>
        <authorList>
            <person name="Poehlein A."/>
            <person name="Daniel R."/>
        </authorList>
    </citation>
    <scope>NUCLEOTIDE SEQUENCE [LARGE SCALE GENOMIC DNA]</scope>
    <source>
        <strain evidence="3">N1-4(HMT)</strain>
    </source>
</reference>
<evidence type="ECO:0000313" key="2">
    <source>
        <dbReference type="EMBL" id="AGF57208.1"/>
    </source>
</evidence>
<dbReference type="EMBL" id="CP004121">
    <property type="protein sequence ID" value="AGF57208.1"/>
    <property type="molecule type" value="Genomic_DNA"/>
</dbReference>
<feature type="transmembrane region" description="Helical" evidence="1">
    <location>
        <begin position="6"/>
        <end position="27"/>
    </location>
</feature>
<dbReference type="KEGG" id="csr:Cspa_c34470"/>
<dbReference type="RefSeq" id="WP_015393526.1">
    <property type="nucleotide sequence ID" value="NC_020291.1"/>
</dbReference>
<dbReference type="Proteomes" id="UP000011728">
    <property type="component" value="Chromosome"/>
</dbReference>
<evidence type="ECO:0000313" key="3">
    <source>
        <dbReference type="Proteomes" id="UP000011728"/>
    </source>
</evidence>
<protein>
    <recommendedName>
        <fullName evidence="4">Bacterial Pleckstrin homology domain-containing protein</fullName>
    </recommendedName>
</protein>
<dbReference type="OrthoDB" id="9808116at2"/>
<name>M1MLU6_9CLOT</name>
<keyword evidence="1" id="KW-0472">Membrane</keyword>
<sequence length="262" mass="29313">MAFGNIIFAAICCLCSLIFGVIALWAFKRKDPMHFWSGTTVRPEEITDIPSYNRANGLMWTIYTICMIVTGILSLFSIITGVILLIILCVPGTVVLIVAYNRIYYKYKSTAVIYRTDESTAKTPKAVIIAIISITAIIVISLVPLFYYGEKDPDISILDNQIQIKAMYGLNIDFSEISKISLIEKSMSEIGTVKKTNGYDGIGGTLKGNFKADHLGEILLFVKSKSAPTIEIERTNKEAVYISLRNSKNTEQLYHDLIKKYH</sequence>
<keyword evidence="1" id="KW-0812">Transmembrane</keyword>
<feature type="transmembrane region" description="Helical" evidence="1">
    <location>
        <begin position="126"/>
        <end position="148"/>
    </location>
</feature>
<dbReference type="AlphaFoldDB" id="M1MLU6"/>
<dbReference type="STRING" id="36745.CLSAP_32110"/>
<organism evidence="2 3">
    <name type="scientific">Clostridium saccharoperbutylacetonicum N1-4(HMT)</name>
    <dbReference type="NCBI Taxonomy" id="931276"/>
    <lineage>
        <taxon>Bacteria</taxon>
        <taxon>Bacillati</taxon>
        <taxon>Bacillota</taxon>
        <taxon>Clostridia</taxon>
        <taxon>Eubacteriales</taxon>
        <taxon>Clostridiaceae</taxon>
        <taxon>Clostridium</taxon>
    </lineage>
</organism>
<dbReference type="eggNOG" id="ENOG5032ECE">
    <property type="taxonomic scope" value="Bacteria"/>
</dbReference>